<evidence type="ECO:0000313" key="1">
    <source>
        <dbReference type="EMBL" id="KRY34888.1"/>
    </source>
</evidence>
<name>A0A0V1BDF5_TRISP</name>
<dbReference type="Proteomes" id="UP000054776">
    <property type="component" value="Unassembled WGS sequence"/>
</dbReference>
<sequence>MKVGGKTLFSLTPATDEQLNKERCFLWLLSNNTSSNKRAITLPISTGNFHPCFSSQLFCNVVETLLVHCITIMPDIRVWISRQKLTKLMEQLTMRCQLLHWQQNMLRFDTNRLRLGDFLTPLLAGKGHMV</sequence>
<dbReference type="EMBL" id="JYDH01000060">
    <property type="protein sequence ID" value="KRY34888.1"/>
    <property type="molecule type" value="Genomic_DNA"/>
</dbReference>
<organism evidence="1 2">
    <name type="scientific">Trichinella spiralis</name>
    <name type="common">Trichina worm</name>
    <dbReference type="NCBI Taxonomy" id="6334"/>
    <lineage>
        <taxon>Eukaryota</taxon>
        <taxon>Metazoa</taxon>
        <taxon>Ecdysozoa</taxon>
        <taxon>Nematoda</taxon>
        <taxon>Enoplea</taxon>
        <taxon>Dorylaimia</taxon>
        <taxon>Trichinellida</taxon>
        <taxon>Trichinellidae</taxon>
        <taxon>Trichinella</taxon>
    </lineage>
</organism>
<dbReference type="OrthoDB" id="10349744at2759"/>
<comment type="caution">
    <text evidence="1">The sequence shown here is derived from an EMBL/GenBank/DDBJ whole genome shotgun (WGS) entry which is preliminary data.</text>
</comment>
<reference evidence="1 2" key="1">
    <citation type="submission" date="2015-01" db="EMBL/GenBank/DDBJ databases">
        <title>Evolution of Trichinella species and genotypes.</title>
        <authorList>
            <person name="Korhonen P.K."/>
            <person name="Edoardo P."/>
            <person name="Giuseppe L.R."/>
            <person name="Gasser R.B."/>
        </authorList>
    </citation>
    <scope>NUCLEOTIDE SEQUENCE [LARGE SCALE GENOMIC DNA]</scope>
    <source>
        <strain evidence="1">ISS3</strain>
    </source>
</reference>
<keyword evidence="2" id="KW-1185">Reference proteome</keyword>
<gene>
    <name evidence="1" type="ORF">T01_7920</name>
</gene>
<evidence type="ECO:0000313" key="2">
    <source>
        <dbReference type="Proteomes" id="UP000054776"/>
    </source>
</evidence>
<protein>
    <submittedName>
        <fullName evidence="1">Uncharacterized protein</fullName>
    </submittedName>
</protein>
<dbReference type="InParanoid" id="A0A0V1BDF5"/>
<dbReference type="AlphaFoldDB" id="A0A0V1BDF5"/>
<accession>A0A0V1BDF5</accession>
<proteinExistence type="predicted"/>